<name>A0ACC0C1T6_CATRO</name>
<evidence type="ECO:0000313" key="1">
    <source>
        <dbReference type="EMBL" id="KAI5678846.1"/>
    </source>
</evidence>
<reference evidence="2" key="1">
    <citation type="journal article" date="2023" name="Nat. Plants">
        <title>Single-cell RNA sequencing provides a high-resolution roadmap for understanding the multicellular compartmentation of specialized metabolism.</title>
        <authorList>
            <person name="Sun S."/>
            <person name="Shen X."/>
            <person name="Li Y."/>
            <person name="Li Y."/>
            <person name="Wang S."/>
            <person name="Li R."/>
            <person name="Zhang H."/>
            <person name="Shen G."/>
            <person name="Guo B."/>
            <person name="Wei J."/>
            <person name="Xu J."/>
            <person name="St-Pierre B."/>
            <person name="Chen S."/>
            <person name="Sun C."/>
        </authorList>
    </citation>
    <scope>NUCLEOTIDE SEQUENCE [LARGE SCALE GENOMIC DNA]</scope>
</reference>
<accession>A0ACC0C1T6</accession>
<protein>
    <submittedName>
        <fullName evidence="1">Uncharacterized protein</fullName>
    </submittedName>
</protein>
<comment type="caution">
    <text evidence="1">The sequence shown here is derived from an EMBL/GenBank/DDBJ whole genome shotgun (WGS) entry which is preliminary data.</text>
</comment>
<dbReference type="EMBL" id="CM044702">
    <property type="protein sequence ID" value="KAI5678846.1"/>
    <property type="molecule type" value="Genomic_DNA"/>
</dbReference>
<sequence length="649" mass="74652">MRFLECLVVDKTIEEYGDLWQEFLHLCEKKTSLIQEAACVVYSLVCDDENERKDLFYDLLEKFKVAKEEARTIYDQFIPKSLRSNFPTTNSQGYINSLLRNLKRLLLSKADSIAPLKHHIEAVLEELLVLREDFSKYQNQGSEDQELASLWTSFKDVVYLTELLVDSFTAKDGDVLWFHKLGLFDVKEEIKTIKERLNLVRRNTANAQKSSLLKRISSIPNQTPLQTSQKEELVVFEYEYEKIVEQLTNGSEGLQVLSIVGMPGTGKTTLAKSIFLSSSVMHDFRVRATYCVSHEQDPKRVLVEIVRDVTGKTSDFSRVEDLELELYQIKKIKNSLPDDKNGSRILLTSRLDNINIASQDGLVFESFTYHLSLLSDDKSWELLKFKLFGENCCPQELLELGQQIAINCKGLPLTIDIMAGILREIEARKDCWLVVAQNFFDKSLEISYNHLPNHLRPCFLYFEAFPEDTIIRTTRLKSLWIAEGFVQIPEENEEKSLEVVAKTYLDQLLSRNLIIAYRRGSLGRLKESRIHDLLHDFVRAKAMEEMFMLPVDDSSDFTTFTTKDHPWFEQYRLCIHPNYASHFLLSYPLCPRVRSLVSPCEPQTISDDEVDISSFSSLRIFYLLYGGIGSSSGSYQILSIGKLPPGCVF</sequence>
<dbReference type="Proteomes" id="UP001060085">
    <property type="component" value="Linkage Group LG02"/>
</dbReference>
<evidence type="ECO:0000313" key="2">
    <source>
        <dbReference type="Proteomes" id="UP001060085"/>
    </source>
</evidence>
<keyword evidence="2" id="KW-1185">Reference proteome</keyword>
<proteinExistence type="predicted"/>
<gene>
    <name evidence="1" type="ORF">M9H77_09796</name>
</gene>
<organism evidence="1 2">
    <name type="scientific">Catharanthus roseus</name>
    <name type="common">Madagascar periwinkle</name>
    <name type="synonym">Vinca rosea</name>
    <dbReference type="NCBI Taxonomy" id="4058"/>
    <lineage>
        <taxon>Eukaryota</taxon>
        <taxon>Viridiplantae</taxon>
        <taxon>Streptophyta</taxon>
        <taxon>Embryophyta</taxon>
        <taxon>Tracheophyta</taxon>
        <taxon>Spermatophyta</taxon>
        <taxon>Magnoliopsida</taxon>
        <taxon>eudicotyledons</taxon>
        <taxon>Gunneridae</taxon>
        <taxon>Pentapetalae</taxon>
        <taxon>asterids</taxon>
        <taxon>lamiids</taxon>
        <taxon>Gentianales</taxon>
        <taxon>Apocynaceae</taxon>
        <taxon>Rauvolfioideae</taxon>
        <taxon>Vinceae</taxon>
        <taxon>Catharanthinae</taxon>
        <taxon>Catharanthus</taxon>
    </lineage>
</organism>